<dbReference type="OrthoDB" id="2050678at2"/>
<evidence type="ECO:0000313" key="1">
    <source>
        <dbReference type="EMBL" id="NDO71018.1"/>
    </source>
</evidence>
<accession>A0A9X5H8A1</accession>
<dbReference type="AlphaFoldDB" id="A0A9X5H8A1"/>
<protein>
    <submittedName>
        <fullName evidence="1">Uncharacterized protein</fullName>
    </submittedName>
</protein>
<evidence type="ECO:0000313" key="2">
    <source>
        <dbReference type="Proteomes" id="UP000474104"/>
    </source>
</evidence>
<sequence length="118" mass="14145">MKEWKNVTDSFSEEQRHYKNTYMEICEVYDEAVEVSLFSSRTDPYEIYFSYGYMYGIIYVEKEDADAKREEIKKELQAEYGKSREPSDEFVNSFTKKHHVCFPNDIVFDTDAFFDAFL</sequence>
<dbReference type="Proteomes" id="UP000474104">
    <property type="component" value="Unassembled WGS sequence"/>
</dbReference>
<name>A0A9X5H8A1_9FIRM</name>
<comment type="caution">
    <text evidence="1">The sequence shown here is derived from an EMBL/GenBank/DDBJ whole genome shotgun (WGS) entry which is preliminary data.</text>
</comment>
<gene>
    <name evidence="1" type="ORF">FMM80_21130</name>
</gene>
<proteinExistence type="predicted"/>
<dbReference type="RefSeq" id="WP_004079856.1">
    <property type="nucleotide sequence ID" value="NZ_VIRB01000129.1"/>
</dbReference>
<dbReference type="EMBL" id="VIRB01000129">
    <property type="protein sequence ID" value="NDO71018.1"/>
    <property type="molecule type" value="Genomic_DNA"/>
</dbReference>
<organism evidence="1 2">
    <name type="scientific">Schaedlerella arabinosiphila</name>
    <dbReference type="NCBI Taxonomy" id="2044587"/>
    <lineage>
        <taxon>Bacteria</taxon>
        <taxon>Bacillati</taxon>
        <taxon>Bacillota</taxon>
        <taxon>Clostridia</taxon>
        <taxon>Lachnospirales</taxon>
        <taxon>Lachnospiraceae</taxon>
        <taxon>Schaedlerella</taxon>
    </lineage>
</organism>
<reference evidence="1 2" key="1">
    <citation type="submission" date="2019-07" db="EMBL/GenBank/DDBJ databases">
        <title>Draft genome sequences of 15 bacterial species constituting the stable defined intestinal microbiota of the GM15 gnotobiotic mouse model.</title>
        <authorList>
            <person name="Elie C."/>
            <person name="Mathieu A."/>
            <person name="Saliou A."/>
            <person name="Darnaud M."/>
            <person name="Leulier F."/>
            <person name="Tamellini A."/>
        </authorList>
    </citation>
    <scope>NUCLEOTIDE SEQUENCE [LARGE SCALE GENOMIC DNA]</scope>
    <source>
        <strain evidence="2">ASF 502</strain>
    </source>
</reference>